<dbReference type="Proteomes" id="UP001055879">
    <property type="component" value="Linkage Group LG18"/>
</dbReference>
<reference evidence="1 2" key="2">
    <citation type="journal article" date="2022" name="Mol. Ecol. Resour.">
        <title>The genomes of chicory, endive, great burdock and yacon provide insights into Asteraceae paleo-polyploidization history and plant inulin production.</title>
        <authorList>
            <person name="Fan W."/>
            <person name="Wang S."/>
            <person name="Wang H."/>
            <person name="Wang A."/>
            <person name="Jiang F."/>
            <person name="Liu H."/>
            <person name="Zhao H."/>
            <person name="Xu D."/>
            <person name="Zhang Y."/>
        </authorList>
    </citation>
    <scope>NUCLEOTIDE SEQUENCE [LARGE SCALE GENOMIC DNA]</scope>
    <source>
        <strain evidence="2">cv. Niubang</strain>
    </source>
</reference>
<accession>A0ACB8XFY0</accession>
<sequence length="347" mass="39449">MQAVGSKWKSYSCFSALWELDEQQYFPEAKNNSAHFRQPRRSSESSIALEAPRVEEVNEEETVDMKFFHGFLAIGTLGPASITKEPMTPEVAMLFESTTEEEIRAAENELQSPNKKLEKPNDKEVYGVSNESSKGIVVTLDEKEIKGMGTKENKSMVVHPLKESSEMPATKEKTKEQKTMPDNLPRKNATSYKRSGKLYKGEKRETHALHFMKKMLKKLDFTSRCSPTSASGNAIFCDSTEKKPTKVFWKSRKIHPEAPGLHVDKPHNYEFKNLCYDEGYDKEAKLEDEDNKYPHIGTLKKEIVGSITFANGPHKSQPAGKKAHWITTDAEFSSREEEQNDRESRSS</sequence>
<dbReference type="EMBL" id="CM042064">
    <property type="protein sequence ID" value="KAI3666044.1"/>
    <property type="molecule type" value="Genomic_DNA"/>
</dbReference>
<protein>
    <submittedName>
        <fullName evidence="1">Uncharacterized protein</fullName>
    </submittedName>
</protein>
<organism evidence="1 2">
    <name type="scientific">Arctium lappa</name>
    <name type="common">Greater burdock</name>
    <name type="synonym">Lappa major</name>
    <dbReference type="NCBI Taxonomy" id="4217"/>
    <lineage>
        <taxon>Eukaryota</taxon>
        <taxon>Viridiplantae</taxon>
        <taxon>Streptophyta</taxon>
        <taxon>Embryophyta</taxon>
        <taxon>Tracheophyta</taxon>
        <taxon>Spermatophyta</taxon>
        <taxon>Magnoliopsida</taxon>
        <taxon>eudicotyledons</taxon>
        <taxon>Gunneridae</taxon>
        <taxon>Pentapetalae</taxon>
        <taxon>asterids</taxon>
        <taxon>campanulids</taxon>
        <taxon>Asterales</taxon>
        <taxon>Asteraceae</taxon>
        <taxon>Carduoideae</taxon>
        <taxon>Cardueae</taxon>
        <taxon>Arctiinae</taxon>
        <taxon>Arctium</taxon>
    </lineage>
</organism>
<keyword evidence="2" id="KW-1185">Reference proteome</keyword>
<evidence type="ECO:0000313" key="2">
    <source>
        <dbReference type="Proteomes" id="UP001055879"/>
    </source>
</evidence>
<evidence type="ECO:0000313" key="1">
    <source>
        <dbReference type="EMBL" id="KAI3666044.1"/>
    </source>
</evidence>
<reference evidence="2" key="1">
    <citation type="journal article" date="2022" name="Mol. Ecol. Resour.">
        <title>The genomes of chicory, endive, great burdock and yacon provide insights into Asteraceae palaeo-polyploidization history and plant inulin production.</title>
        <authorList>
            <person name="Fan W."/>
            <person name="Wang S."/>
            <person name="Wang H."/>
            <person name="Wang A."/>
            <person name="Jiang F."/>
            <person name="Liu H."/>
            <person name="Zhao H."/>
            <person name="Xu D."/>
            <person name="Zhang Y."/>
        </authorList>
    </citation>
    <scope>NUCLEOTIDE SEQUENCE [LARGE SCALE GENOMIC DNA]</scope>
    <source>
        <strain evidence="2">cv. Niubang</strain>
    </source>
</reference>
<name>A0ACB8XFY0_ARCLA</name>
<gene>
    <name evidence="1" type="ORF">L6452_44682</name>
</gene>
<comment type="caution">
    <text evidence="1">The sequence shown here is derived from an EMBL/GenBank/DDBJ whole genome shotgun (WGS) entry which is preliminary data.</text>
</comment>
<proteinExistence type="predicted"/>